<dbReference type="Gene3D" id="2.90.10.10">
    <property type="entry name" value="Bulb-type lectin domain"/>
    <property type="match status" value="1"/>
</dbReference>
<dbReference type="InterPro" id="IPR036426">
    <property type="entry name" value="Bulb-type_lectin_dom_sf"/>
</dbReference>
<comment type="caution">
    <text evidence="2">The sequence shown here is derived from an EMBL/GenBank/DDBJ whole genome shotgun (WGS) entry which is preliminary data.</text>
</comment>
<protein>
    <recommendedName>
        <fullName evidence="1">Bulb-type lectin domain-containing protein</fullName>
    </recommendedName>
</protein>
<dbReference type="PANTHER" id="PTHR32444">
    <property type="entry name" value="BULB-TYPE LECTIN DOMAIN-CONTAINING PROTEIN"/>
    <property type="match status" value="1"/>
</dbReference>
<dbReference type="SUPFAM" id="SSF51110">
    <property type="entry name" value="alpha-D-mannose-specific plant lectins"/>
    <property type="match status" value="1"/>
</dbReference>
<accession>A0A7J7P7F9</accession>
<dbReference type="Pfam" id="PF01453">
    <property type="entry name" value="B_lectin"/>
    <property type="match status" value="1"/>
</dbReference>
<evidence type="ECO:0000259" key="1">
    <source>
        <dbReference type="PROSITE" id="PS50927"/>
    </source>
</evidence>
<dbReference type="PROSITE" id="PS50927">
    <property type="entry name" value="BULB_LECTIN"/>
    <property type="match status" value="1"/>
</dbReference>
<dbReference type="CDD" id="cd00028">
    <property type="entry name" value="B_lectin"/>
    <property type="match status" value="1"/>
</dbReference>
<dbReference type="Proteomes" id="UP000541444">
    <property type="component" value="Unassembled WGS sequence"/>
</dbReference>
<organism evidence="2 3">
    <name type="scientific">Kingdonia uniflora</name>
    <dbReference type="NCBI Taxonomy" id="39325"/>
    <lineage>
        <taxon>Eukaryota</taxon>
        <taxon>Viridiplantae</taxon>
        <taxon>Streptophyta</taxon>
        <taxon>Embryophyta</taxon>
        <taxon>Tracheophyta</taxon>
        <taxon>Spermatophyta</taxon>
        <taxon>Magnoliopsida</taxon>
        <taxon>Ranunculales</taxon>
        <taxon>Circaeasteraceae</taxon>
        <taxon>Kingdonia</taxon>
    </lineage>
</organism>
<dbReference type="OrthoDB" id="1884773at2759"/>
<sequence>MRFKNSYYMRGDDSGKQFKYVFYGGFDGSFQEEGEFYYDIRDVPITFPFALCHYTTQASLSDPVYVLAFQLDTHLVWEVNQRNPVHLNFILTFGSGGSLVLADPKGNVVWETATADKGVVDLKLFPNGNLVLLDKEGKLVWQSFDFPTDTLLVDQSLHEVLGSL</sequence>
<reference evidence="2 3" key="1">
    <citation type="journal article" date="2020" name="IScience">
        <title>Genome Sequencing of the Endangered Kingdonia uniflora (Circaeasteraceae, Ranunculales) Reveals Potential Mechanisms of Evolutionary Specialization.</title>
        <authorList>
            <person name="Sun Y."/>
            <person name="Deng T."/>
            <person name="Zhang A."/>
            <person name="Moore M.J."/>
            <person name="Landis J.B."/>
            <person name="Lin N."/>
            <person name="Zhang H."/>
            <person name="Zhang X."/>
            <person name="Huang J."/>
            <person name="Zhang X."/>
            <person name="Sun H."/>
            <person name="Wang H."/>
        </authorList>
    </citation>
    <scope>NUCLEOTIDE SEQUENCE [LARGE SCALE GENOMIC DNA]</scope>
    <source>
        <strain evidence="2">TB1705</strain>
        <tissue evidence="2">Leaf</tissue>
    </source>
</reference>
<dbReference type="SMART" id="SM00108">
    <property type="entry name" value="B_lectin"/>
    <property type="match status" value="1"/>
</dbReference>
<keyword evidence="3" id="KW-1185">Reference proteome</keyword>
<dbReference type="PANTHER" id="PTHR32444:SF10">
    <property type="entry name" value="CURCULIN-LIKE (MANNOSE-BINDING) LECTIN FAMILY PROTEIN-RELATED"/>
    <property type="match status" value="1"/>
</dbReference>
<gene>
    <name evidence="2" type="ORF">GIB67_009053</name>
</gene>
<evidence type="ECO:0000313" key="3">
    <source>
        <dbReference type="Proteomes" id="UP000541444"/>
    </source>
</evidence>
<dbReference type="AlphaFoldDB" id="A0A7J7P7F9"/>
<evidence type="ECO:0000313" key="2">
    <source>
        <dbReference type="EMBL" id="KAF6175359.1"/>
    </source>
</evidence>
<dbReference type="InterPro" id="IPR001480">
    <property type="entry name" value="Bulb-type_lectin_dom"/>
</dbReference>
<dbReference type="EMBL" id="JACGCM010000189">
    <property type="protein sequence ID" value="KAF6175359.1"/>
    <property type="molecule type" value="Genomic_DNA"/>
</dbReference>
<name>A0A7J7P7F9_9MAGN</name>
<proteinExistence type="predicted"/>
<feature type="domain" description="Bulb-type lectin" evidence="1">
    <location>
        <begin position="28"/>
        <end position="145"/>
    </location>
</feature>